<organism evidence="2 3">
    <name type="scientific">Actinacidiphila rubida</name>
    <dbReference type="NCBI Taxonomy" id="310780"/>
    <lineage>
        <taxon>Bacteria</taxon>
        <taxon>Bacillati</taxon>
        <taxon>Actinomycetota</taxon>
        <taxon>Actinomycetes</taxon>
        <taxon>Kitasatosporales</taxon>
        <taxon>Streptomycetaceae</taxon>
        <taxon>Actinacidiphila</taxon>
    </lineage>
</organism>
<gene>
    <name evidence="2" type="ORF">SAMN05216267_1015101</name>
</gene>
<dbReference type="Proteomes" id="UP000181951">
    <property type="component" value="Unassembled WGS sequence"/>
</dbReference>
<proteinExistence type="predicted"/>
<reference evidence="2 3" key="1">
    <citation type="submission" date="2016-10" db="EMBL/GenBank/DDBJ databases">
        <authorList>
            <person name="de Groot N.N."/>
        </authorList>
    </citation>
    <scope>NUCLEOTIDE SEQUENCE [LARGE SCALE GENOMIC DNA]</scope>
    <source>
        <strain evidence="2 3">CGMCC 4.2026</strain>
    </source>
</reference>
<protein>
    <recommendedName>
        <fullName evidence="1">DUF4145 domain-containing protein</fullName>
    </recommendedName>
</protein>
<evidence type="ECO:0000313" key="2">
    <source>
        <dbReference type="EMBL" id="SEO01510.1"/>
    </source>
</evidence>
<name>A0A1H8L8K4_9ACTN</name>
<accession>A0A1H8L8K4</accession>
<sequence length="187" mass="20729">MTGEFRIREGAGYNEYNGILYGFSYQAKCFVPALPLIREGDSFPQTVKDLLVAASAILYLDPSSAANRVRAAIEELLDLHRVPRTFISKKHKRVRYTAHKRIELFKERKPKFADAADLLMAVKWIGNDGSHGNELGVGDVLDGVELLNHALELTYDTSAADLRKRAAAINKHGGIPRKRAATKAGRP</sequence>
<keyword evidence="3" id="KW-1185">Reference proteome</keyword>
<dbReference type="Pfam" id="PF13643">
    <property type="entry name" value="DUF4145"/>
    <property type="match status" value="1"/>
</dbReference>
<dbReference type="EMBL" id="FODD01000015">
    <property type="protein sequence ID" value="SEO01510.1"/>
    <property type="molecule type" value="Genomic_DNA"/>
</dbReference>
<evidence type="ECO:0000259" key="1">
    <source>
        <dbReference type="Pfam" id="PF13643"/>
    </source>
</evidence>
<dbReference type="InterPro" id="IPR025285">
    <property type="entry name" value="DUF4145"/>
</dbReference>
<dbReference type="AlphaFoldDB" id="A0A1H8L8K4"/>
<evidence type="ECO:0000313" key="3">
    <source>
        <dbReference type="Proteomes" id="UP000181951"/>
    </source>
</evidence>
<feature type="domain" description="DUF4145" evidence="1">
    <location>
        <begin position="53"/>
        <end position="147"/>
    </location>
</feature>